<dbReference type="EMBL" id="PXXK01000222">
    <property type="protein sequence ID" value="RFN48039.1"/>
    <property type="molecule type" value="Genomic_DNA"/>
</dbReference>
<dbReference type="InterPro" id="IPR029058">
    <property type="entry name" value="AB_hydrolase_fold"/>
</dbReference>
<keyword evidence="3" id="KW-1185">Reference proteome</keyword>
<dbReference type="SUPFAM" id="SSF53474">
    <property type="entry name" value="alpha/beta-Hydrolases"/>
    <property type="match status" value="1"/>
</dbReference>
<dbReference type="STRING" id="2594813.A0A395MLP7"/>
<dbReference type="InterPro" id="IPR000073">
    <property type="entry name" value="AB_hydrolase_1"/>
</dbReference>
<feature type="domain" description="AB hydrolase-1" evidence="1">
    <location>
        <begin position="6"/>
        <end position="243"/>
    </location>
</feature>
<dbReference type="PANTHER" id="PTHR37017:SF13">
    <property type="entry name" value="AB HYDROLASE-1 DOMAIN-CONTAINING PROTEIN"/>
    <property type="match status" value="1"/>
</dbReference>
<dbReference type="InterPro" id="IPR052897">
    <property type="entry name" value="Sec-Metab_Biosynth_Hydrolase"/>
</dbReference>
<gene>
    <name evidence="2" type="ORF">FIE12Z_7762</name>
</gene>
<reference evidence="2 3" key="1">
    <citation type="journal article" date="2018" name="PLoS Pathog.">
        <title>Evolution of structural diversity of trichothecenes, a family of toxins produced by plant pathogenic and entomopathogenic fungi.</title>
        <authorList>
            <person name="Proctor R.H."/>
            <person name="McCormick S.P."/>
            <person name="Kim H.S."/>
            <person name="Cardoza R.E."/>
            <person name="Stanley A.M."/>
            <person name="Lindo L."/>
            <person name="Kelly A."/>
            <person name="Brown D.W."/>
            <person name="Lee T."/>
            <person name="Vaughan M.M."/>
            <person name="Alexander N.J."/>
            <person name="Busman M."/>
            <person name="Gutierrez S."/>
        </authorList>
    </citation>
    <scope>NUCLEOTIDE SEQUENCE [LARGE SCALE GENOMIC DNA]</scope>
    <source>
        <strain evidence="2 3">NRRL 13405</strain>
    </source>
</reference>
<name>A0A395MLP7_9HYPO</name>
<dbReference type="Gene3D" id="3.40.50.1820">
    <property type="entry name" value="alpha/beta hydrolase"/>
    <property type="match status" value="1"/>
</dbReference>
<dbReference type="OrthoDB" id="1263307at2759"/>
<proteinExistence type="predicted"/>
<dbReference type="PANTHER" id="PTHR37017">
    <property type="entry name" value="AB HYDROLASE-1 DOMAIN-CONTAINING PROTEIN-RELATED"/>
    <property type="match status" value="1"/>
</dbReference>
<evidence type="ECO:0000313" key="2">
    <source>
        <dbReference type="EMBL" id="RFN48039.1"/>
    </source>
</evidence>
<evidence type="ECO:0000313" key="3">
    <source>
        <dbReference type="Proteomes" id="UP000265631"/>
    </source>
</evidence>
<dbReference type="AlphaFoldDB" id="A0A395MLP7"/>
<sequence length="251" mass="27088">MENPTLVIVTGSFAPAHMYDGFVESLNRQNVKATVISAPSVGRKEGRPPATMSDDAEEITNVVSKLLDEGKRVVLMTHSYGGIPGTESLKNISRKAREAQGKEGGVDKIIYLTSVVVQPGTSNFDAFGGAFPDSLTIEDDYMTLDPAGNAPVNFSDLPAEQGLELAKRMVDHSTPSFKEKLTYPGYNDVEVHYILCEQDKIIPAQFQTAMIEGVKASTGRDVTIHIIDSGHVPIASQPDNLAKIVEKAIKA</sequence>
<comment type="caution">
    <text evidence="2">The sequence shown here is derived from an EMBL/GenBank/DDBJ whole genome shotgun (WGS) entry which is preliminary data.</text>
</comment>
<accession>A0A395MLP7</accession>
<evidence type="ECO:0000259" key="1">
    <source>
        <dbReference type="Pfam" id="PF12697"/>
    </source>
</evidence>
<organism evidence="2 3">
    <name type="scientific">Fusarium flagelliforme</name>
    <dbReference type="NCBI Taxonomy" id="2675880"/>
    <lineage>
        <taxon>Eukaryota</taxon>
        <taxon>Fungi</taxon>
        <taxon>Dikarya</taxon>
        <taxon>Ascomycota</taxon>
        <taxon>Pezizomycotina</taxon>
        <taxon>Sordariomycetes</taxon>
        <taxon>Hypocreomycetidae</taxon>
        <taxon>Hypocreales</taxon>
        <taxon>Nectriaceae</taxon>
        <taxon>Fusarium</taxon>
        <taxon>Fusarium incarnatum-equiseti species complex</taxon>
    </lineage>
</organism>
<dbReference type="Proteomes" id="UP000265631">
    <property type="component" value="Unassembled WGS sequence"/>
</dbReference>
<protein>
    <recommendedName>
        <fullName evidence="1">AB hydrolase-1 domain-containing protein</fullName>
    </recommendedName>
</protein>
<dbReference type="Pfam" id="PF12697">
    <property type="entry name" value="Abhydrolase_6"/>
    <property type="match status" value="1"/>
</dbReference>